<evidence type="ECO:0000313" key="4">
    <source>
        <dbReference type="Proteomes" id="UP000299102"/>
    </source>
</evidence>
<dbReference type="SUPFAM" id="SSF56672">
    <property type="entry name" value="DNA/RNA polymerases"/>
    <property type="match status" value="1"/>
</dbReference>
<keyword evidence="3" id="KW-0548">Nucleotidyltransferase</keyword>
<feature type="compositionally biased region" description="Basic residues" evidence="1">
    <location>
        <begin position="418"/>
        <end position="428"/>
    </location>
</feature>
<feature type="domain" description="Reverse transcriptase" evidence="2">
    <location>
        <begin position="59"/>
        <end position="330"/>
    </location>
</feature>
<gene>
    <name evidence="3" type="primary">pol</name>
    <name evidence="3" type="ORF">EVAR_100613_1</name>
</gene>
<name>A0A4C1ZCN5_EUMVA</name>
<dbReference type="PROSITE" id="PS50878">
    <property type="entry name" value="RT_POL"/>
    <property type="match status" value="1"/>
</dbReference>
<organism evidence="3 4">
    <name type="scientific">Eumeta variegata</name>
    <name type="common">Bagworm moth</name>
    <name type="synonym">Eumeta japonica</name>
    <dbReference type="NCBI Taxonomy" id="151549"/>
    <lineage>
        <taxon>Eukaryota</taxon>
        <taxon>Metazoa</taxon>
        <taxon>Ecdysozoa</taxon>
        <taxon>Arthropoda</taxon>
        <taxon>Hexapoda</taxon>
        <taxon>Insecta</taxon>
        <taxon>Pterygota</taxon>
        <taxon>Neoptera</taxon>
        <taxon>Endopterygota</taxon>
        <taxon>Lepidoptera</taxon>
        <taxon>Glossata</taxon>
        <taxon>Ditrysia</taxon>
        <taxon>Tineoidea</taxon>
        <taxon>Psychidae</taxon>
        <taxon>Oiketicinae</taxon>
        <taxon>Eumeta</taxon>
    </lineage>
</organism>
<keyword evidence="3" id="KW-0695">RNA-directed DNA polymerase</keyword>
<dbReference type="EMBL" id="BGZK01001702">
    <property type="protein sequence ID" value="GBP84854.1"/>
    <property type="molecule type" value="Genomic_DNA"/>
</dbReference>
<dbReference type="Pfam" id="PF00078">
    <property type="entry name" value="RVT_1"/>
    <property type="match status" value="1"/>
</dbReference>
<feature type="region of interest" description="Disordered" evidence="1">
    <location>
        <begin position="401"/>
        <end position="445"/>
    </location>
</feature>
<keyword evidence="3" id="KW-0808">Transferase</keyword>
<dbReference type="AlphaFoldDB" id="A0A4C1ZCN5"/>
<reference evidence="3 4" key="1">
    <citation type="journal article" date="2019" name="Commun. Biol.">
        <title>The bagworm genome reveals a unique fibroin gene that provides high tensile strength.</title>
        <authorList>
            <person name="Kono N."/>
            <person name="Nakamura H."/>
            <person name="Ohtoshi R."/>
            <person name="Tomita M."/>
            <person name="Numata K."/>
            <person name="Arakawa K."/>
        </authorList>
    </citation>
    <scope>NUCLEOTIDE SEQUENCE [LARGE SCALE GENOMIC DNA]</scope>
</reference>
<dbReference type="PANTHER" id="PTHR19446">
    <property type="entry name" value="REVERSE TRANSCRIPTASES"/>
    <property type="match status" value="1"/>
</dbReference>
<dbReference type="Proteomes" id="UP000299102">
    <property type="component" value="Unassembled WGS sequence"/>
</dbReference>
<comment type="caution">
    <text evidence="3">The sequence shown here is derived from an EMBL/GenBank/DDBJ whole genome shotgun (WGS) entry which is preliminary data.</text>
</comment>
<dbReference type="GO" id="GO:0003964">
    <property type="term" value="F:RNA-directed DNA polymerase activity"/>
    <property type="evidence" value="ECO:0007669"/>
    <property type="project" value="UniProtKB-KW"/>
</dbReference>
<keyword evidence="4" id="KW-1185">Reference proteome</keyword>
<dbReference type="InterPro" id="IPR043502">
    <property type="entry name" value="DNA/RNA_pol_sf"/>
</dbReference>
<dbReference type="OrthoDB" id="10065625at2759"/>
<evidence type="ECO:0000313" key="3">
    <source>
        <dbReference type="EMBL" id="GBP84854.1"/>
    </source>
</evidence>
<evidence type="ECO:0000256" key="1">
    <source>
        <dbReference type="SAM" id="MobiDB-lite"/>
    </source>
</evidence>
<dbReference type="CDD" id="cd01650">
    <property type="entry name" value="RT_nLTR_like"/>
    <property type="match status" value="1"/>
</dbReference>
<sequence length="445" mass="50302">MATAPPPLPGDLFITPTALHKIVIRLPKKKAPGPDGVSTAALRHLPRRAIVAMNRVFNGILRTGHFPEEWKRGKIITLPKAGKDSRKPENIRPITLLSHIVKTFERALLTKLRLFLTPRQEQYGFREGHSTTLQLIRVLHYLASEGNCETYTVAVLLDMEKAFDRVWHDDLIYKLMDTSLPPALTRVVANFLQRRSFCVAVDDVLSAPRPIRAGVPQGSCLSPELYAVYTDDIPTLHGHLEDWEDDVMLALYADDSGYFASSRRADLATKRIQRVLDLLPEWLDKWRMAVNVSKTAALLTGSQRNMPDQLRLRGQAVEWNTRVRYLGVHIDRSLRMVPQIDHVIQTSRAAHAKLRPILASRLPIRTKVAIYNCYIRSRLTYAAPTLHGFVCPLLRIAAPASPGPAKHSAPLDCGGRVVRQKRRHRQRPGSRNYRGVRQNVDATRL</sequence>
<accession>A0A4C1ZCN5</accession>
<dbReference type="InterPro" id="IPR000477">
    <property type="entry name" value="RT_dom"/>
</dbReference>
<protein>
    <submittedName>
        <fullName evidence="3">RNA-directed DNA polymerase from mobile element jockey</fullName>
    </submittedName>
</protein>
<dbReference type="STRING" id="151549.A0A4C1ZCN5"/>
<proteinExistence type="predicted"/>
<evidence type="ECO:0000259" key="2">
    <source>
        <dbReference type="PROSITE" id="PS50878"/>
    </source>
</evidence>